<accession>A0A195BJZ4</accession>
<sequence>MVSRPYQKIESRGWRGSYDLINNRDSAPLDLRASRLADDLTLREEREKKSTAEEERDREMKSCRCFLTGWRRTEEAGSPTACRTQFTIYIVFYSLSGRGIQLLQRAASVYNCLLCTRSCDCRVLLTTKLKSSKGIDIFKLQMTIAEGLKVREKEGSSQLLGVVCRANSQQIMESHINIFRFDNVRSSRYNKSEVNSKFISDEHIKPMSVNQNVRTSIPTDYASDKSATSSVLVLANTAMRADGEAGFVKTTPYIPSLRFGLQLPRRRQPFLPPQQRLWQFTDPHLGQEAIFRPKAAGETMFVATEGTGSSSTNCFDKSRRQYVVKTPGFGRKEGRKEGIRGDLCKKKERERLKKRTTRRTLEV</sequence>
<evidence type="ECO:0000313" key="2">
    <source>
        <dbReference type="Proteomes" id="UP000078540"/>
    </source>
</evidence>
<evidence type="ECO:0000313" key="1">
    <source>
        <dbReference type="EMBL" id="KYM85017.1"/>
    </source>
</evidence>
<gene>
    <name evidence="1" type="ORF">ALC53_04805</name>
</gene>
<dbReference type="Proteomes" id="UP000078540">
    <property type="component" value="Unassembled WGS sequence"/>
</dbReference>
<protein>
    <submittedName>
        <fullName evidence="1">Uncharacterized protein</fullName>
    </submittedName>
</protein>
<proteinExistence type="predicted"/>
<keyword evidence="2" id="KW-1185">Reference proteome</keyword>
<name>A0A195BJZ4_9HYME</name>
<organism evidence="1 2">
    <name type="scientific">Atta colombica</name>
    <dbReference type="NCBI Taxonomy" id="520822"/>
    <lineage>
        <taxon>Eukaryota</taxon>
        <taxon>Metazoa</taxon>
        <taxon>Ecdysozoa</taxon>
        <taxon>Arthropoda</taxon>
        <taxon>Hexapoda</taxon>
        <taxon>Insecta</taxon>
        <taxon>Pterygota</taxon>
        <taxon>Neoptera</taxon>
        <taxon>Endopterygota</taxon>
        <taxon>Hymenoptera</taxon>
        <taxon>Apocrita</taxon>
        <taxon>Aculeata</taxon>
        <taxon>Formicoidea</taxon>
        <taxon>Formicidae</taxon>
        <taxon>Myrmicinae</taxon>
        <taxon>Atta</taxon>
    </lineage>
</organism>
<reference evidence="1 2" key="1">
    <citation type="submission" date="2015-09" db="EMBL/GenBank/DDBJ databases">
        <title>Atta colombica WGS genome.</title>
        <authorList>
            <person name="Nygaard S."/>
            <person name="Hu H."/>
            <person name="Boomsma J."/>
            <person name="Zhang G."/>
        </authorList>
    </citation>
    <scope>NUCLEOTIDE SEQUENCE [LARGE SCALE GENOMIC DNA]</scope>
    <source>
        <strain evidence="1">Treedump-2</strain>
        <tissue evidence="1">Whole body</tissue>
    </source>
</reference>
<dbReference type="EMBL" id="KQ976455">
    <property type="protein sequence ID" value="KYM85017.1"/>
    <property type="molecule type" value="Genomic_DNA"/>
</dbReference>
<dbReference type="AlphaFoldDB" id="A0A195BJZ4"/>